<evidence type="ECO:0000256" key="1">
    <source>
        <dbReference type="SAM" id="MobiDB-lite"/>
    </source>
</evidence>
<feature type="chain" id="PRO_5013048832" description="DUF1850 domain-containing protein" evidence="2">
    <location>
        <begin position="22"/>
        <end position="182"/>
    </location>
</feature>
<dbReference type="AlphaFoldDB" id="A0A1W2DDK4"/>
<evidence type="ECO:0000313" key="4">
    <source>
        <dbReference type="Proteomes" id="UP000192656"/>
    </source>
</evidence>
<reference evidence="3 4" key="1">
    <citation type="submission" date="2017-04" db="EMBL/GenBank/DDBJ databases">
        <authorList>
            <person name="Afonso C.L."/>
            <person name="Miller P.J."/>
            <person name="Scott M.A."/>
            <person name="Spackman E."/>
            <person name="Goraichik I."/>
            <person name="Dimitrov K.M."/>
            <person name="Suarez D.L."/>
            <person name="Swayne D.E."/>
        </authorList>
    </citation>
    <scope>NUCLEOTIDE SEQUENCE [LARGE SCALE GENOMIC DNA]</scope>
    <source>
        <strain evidence="3 4">CGMCC 1.10972</strain>
    </source>
</reference>
<feature type="region of interest" description="Disordered" evidence="1">
    <location>
        <begin position="158"/>
        <end position="182"/>
    </location>
</feature>
<proteinExistence type="predicted"/>
<protein>
    <recommendedName>
        <fullName evidence="5">DUF1850 domain-containing protein</fullName>
    </recommendedName>
</protein>
<dbReference type="STRING" id="937218.SAMN06297251_11418"/>
<evidence type="ECO:0000313" key="3">
    <source>
        <dbReference type="EMBL" id="SMC95324.1"/>
    </source>
</evidence>
<organism evidence="3 4">
    <name type="scientific">Fulvimarina manganoxydans</name>
    <dbReference type="NCBI Taxonomy" id="937218"/>
    <lineage>
        <taxon>Bacteria</taxon>
        <taxon>Pseudomonadati</taxon>
        <taxon>Pseudomonadota</taxon>
        <taxon>Alphaproteobacteria</taxon>
        <taxon>Hyphomicrobiales</taxon>
        <taxon>Aurantimonadaceae</taxon>
        <taxon>Fulvimarina</taxon>
    </lineage>
</organism>
<keyword evidence="2" id="KW-0732">Signal</keyword>
<dbReference type="OrthoDB" id="5298197at2"/>
<keyword evidence="4" id="KW-1185">Reference proteome</keyword>
<evidence type="ECO:0000256" key="2">
    <source>
        <dbReference type="SAM" id="SignalP"/>
    </source>
</evidence>
<dbReference type="RefSeq" id="WP_084411074.1">
    <property type="nucleotide sequence ID" value="NZ_FWXR01000014.1"/>
</dbReference>
<sequence length="182" mass="19528">MRPSLIVVAAAFFWAAAAAGAASPVDPGEAGRTQNAQHLVIAEAETPLLCFPVQTGDRFTLSWVHSVEMEDWQEVFEIEADGSIEVVATRFKTFGAGVPADAGQTTRLEDGWVVMEGIDRDVDPLAILATPRQKYRLSLAGRTLSLTPDGQPHLLTFRTTSDQPPANCPDADPSSATAPLQR</sequence>
<feature type="signal peptide" evidence="2">
    <location>
        <begin position="1"/>
        <end position="21"/>
    </location>
</feature>
<gene>
    <name evidence="3" type="ORF">SAMN06297251_11418</name>
</gene>
<dbReference type="Proteomes" id="UP000192656">
    <property type="component" value="Unassembled WGS sequence"/>
</dbReference>
<name>A0A1W2DDK4_9HYPH</name>
<dbReference type="InterPro" id="IPR015001">
    <property type="entry name" value="DUF1850"/>
</dbReference>
<accession>A0A1W2DDK4</accession>
<dbReference type="Pfam" id="PF08905">
    <property type="entry name" value="DUF1850"/>
    <property type="match status" value="1"/>
</dbReference>
<evidence type="ECO:0008006" key="5">
    <source>
        <dbReference type="Google" id="ProtNLM"/>
    </source>
</evidence>
<dbReference type="EMBL" id="FWXR01000014">
    <property type="protein sequence ID" value="SMC95324.1"/>
    <property type="molecule type" value="Genomic_DNA"/>
</dbReference>